<dbReference type="CDD" id="cd07377">
    <property type="entry name" value="WHTH_GntR"/>
    <property type="match status" value="1"/>
</dbReference>
<feature type="domain" description="HTH gntR-type" evidence="4">
    <location>
        <begin position="12"/>
        <end position="79"/>
    </location>
</feature>
<dbReference type="GO" id="GO:0003677">
    <property type="term" value="F:DNA binding"/>
    <property type="evidence" value="ECO:0007669"/>
    <property type="project" value="UniProtKB-KW"/>
</dbReference>
<dbReference type="Pfam" id="PF07729">
    <property type="entry name" value="FCD"/>
    <property type="match status" value="1"/>
</dbReference>
<dbReference type="KEGG" id="fil:BN1229_v1_2538"/>
<proteinExistence type="predicted"/>
<dbReference type="InterPro" id="IPR036390">
    <property type="entry name" value="WH_DNA-bd_sf"/>
</dbReference>
<dbReference type="SMART" id="SM00895">
    <property type="entry name" value="FCD"/>
    <property type="match status" value="1"/>
</dbReference>
<evidence type="ECO:0000313" key="5">
    <source>
        <dbReference type="EMBL" id="CPR21945.1"/>
    </source>
</evidence>
<dbReference type="GO" id="GO:0003700">
    <property type="term" value="F:DNA-binding transcription factor activity"/>
    <property type="evidence" value="ECO:0007669"/>
    <property type="project" value="InterPro"/>
</dbReference>
<evidence type="ECO:0000313" key="6">
    <source>
        <dbReference type="Proteomes" id="UP000033187"/>
    </source>
</evidence>
<dbReference type="OrthoDB" id="8114900at2"/>
<dbReference type="InterPro" id="IPR000524">
    <property type="entry name" value="Tscrpt_reg_HTH_GntR"/>
</dbReference>
<keyword evidence="2" id="KW-0238">DNA-binding</keyword>
<dbReference type="InterPro" id="IPR011711">
    <property type="entry name" value="GntR_C"/>
</dbReference>
<reference evidence="6" key="1">
    <citation type="submission" date="2015-02" db="EMBL/GenBank/DDBJ databases">
        <authorList>
            <person name="Chooi Y.-H."/>
        </authorList>
    </citation>
    <scope>NUCLEOTIDE SEQUENCE [LARGE SCALE GENOMIC DNA]</scope>
    <source>
        <strain evidence="6">strain Y</strain>
    </source>
</reference>
<keyword evidence="1" id="KW-0805">Transcription regulation</keyword>
<dbReference type="InterPro" id="IPR008920">
    <property type="entry name" value="TF_FadR/GntR_C"/>
</dbReference>
<dbReference type="PANTHER" id="PTHR43537:SF5">
    <property type="entry name" value="UXU OPERON TRANSCRIPTIONAL REGULATOR"/>
    <property type="match status" value="1"/>
</dbReference>
<evidence type="ECO:0000259" key="4">
    <source>
        <dbReference type="PROSITE" id="PS50949"/>
    </source>
</evidence>
<dbReference type="AlphaFoldDB" id="A0A0D6JJY4"/>
<dbReference type="SUPFAM" id="SSF48008">
    <property type="entry name" value="GntR ligand-binding domain-like"/>
    <property type="match status" value="1"/>
</dbReference>
<keyword evidence="6" id="KW-1185">Reference proteome</keyword>
<dbReference type="Gene3D" id="1.20.120.530">
    <property type="entry name" value="GntR ligand-binding domain-like"/>
    <property type="match status" value="1"/>
</dbReference>
<organism evidence="5 6">
    <name type="scientific">Candidatus Filomicrobium marinum</name>
    <dbReference type="NCBI Taxonomy" id="1608628"/>
    <lineage>
        <taxon>Bacteria</taxon>
        <taxon>Pseudomonadati</taxon>
        <taxon>Pseudomonadota</taxon>
        <taxon>Alphaproteobacteria</taxon>
        <taxon>Hyphomicrobiales</taxon>
        <taxon>Hyphomicrobiaceae</taxon>
        <taxon>Filomicrobium</taxon>
    </lineage>
</organism>
<dbReference type="Gene3D" id="1.10.10.10">
    <property type="entry name" value="Winged helix-like DNA-binding domain superfamily/Winged helix DNA-binding domain"/>
    <property type="match status" value="1"/>
</dbReference>
<dbReference type="SUPFAM" id="SSF46785">
    <property type="entry name" value="Winged helix' DNA-binding domain"/>
    <property type="match status" value="1"/>
</dbReference>
<evidence type="ECO:0000256" key="3">
    <source>
        <dbReference type="ARBA" id="ARBA00023163"/>
    </source>
</evidence>
<dbReference type="EMBL" id="LN829119">
    <property type="protein sequence ID" value="CPR21945.1"/>
    <property type="molecule type" value="Genomic_DNA"/>
</dbReference>
<dbReference type="KEGG" id="fiy:BN1229_v1_3378"/>
<evidence type="ECO:0000256" key="1">
    <source>
        <dbReference type="ARBA" id="ARBA00023015"/>
    </source>
</evidence>
<dbReference type="Proteomes" id="UP000033187">
    <property type="component" value="Chromosome 1"/>
</dbReference>
<name>A0A0D6JJY4_9HYPH</name>
<accession>A0A0D6JJY4</accession>
<dbReference type="PANTHER" id="PTHR43537">
    <property type="entry name" value="TRANSCRIPTIONAL REGULATOR, GNTR FAMILY"/>
    <property type="match status" value="1"/>
</dbReference>
<dbReference type="InterPro" id="IPR036388">
    <property type="entry name" value="WH-like_DNA-bd_sf"/>
</dbReference>
<dbReference type="PROSITE" id="PS50949">
    <property type="entry name" value="HTH_GNTR"/>
    <property type="match status" value="1"/>
</dbReference>
<dbReference type="Pfam" id="PF00392">
    <property type="entry name" value="GntR"/>
    <property type="match status" value="1"/>
</dbReference>
<evidence type="ECO:0000256" key="2">
    <source>
        <dbReference type="ARBA" id="ARBA00023125"/>
    </source>
</evidence>
<dbReference type="RefSeq" id="WP_090230030.1">
    <property type="nucleotide sequence ID" value="NZ_LN829118.1"/>
</dbReference>
<keyword evidence="3" id="KW-0804">Transcription</keyword>
<gene>
    <name evidence="5" type="ORF">YBN1229_v1_3378</name>
</gene>
<dbReference type="SMART" id="SM00345">
    <property type="entry name" value="HTH_GNTR"/>
    <property type="match status" value="1"/>
</dbReference>
<protein>
    <submittedName>
        <fullName evidence="5">Putative transcriptional regulator, GntR family</fullName>
    </submittedName>
</protein>
<sequence length="223" mass="24880">MNETLALDVSEETRAQQAYRVIEEMIVTLRLPPGCRISENSISNKLGLGRTPVREAMQRLAREGSLTIMPRAGAIVSEIDITDQFKLIEVRRELERVIAARAARLAGQAEKTQFISLAERFDHASHENDEMIFIAADREFNHLVVATADNKYAAAAMAPIQAQTRRFWFLNFNKFGDLKKVSAMHADIARAIAANDADGARAASDALIDYVEEYTMKTLQALI</sequence>